<name>A0ABR1L142_9PEZI</name>
<feature type="compositionally biased region" description="Polar residues" evidence="1">
    <location>
        <begin position="408"/>
        <end position="431"/>
    </location>
</feature>
<feature type="region of interest" description="Disordered" evidence="1">
    <location>
        <begin position="320"/>
        <end position="626"/>
    </location>
</feature>
<evidence type="ECO:0000256" key="1">
    <source>
        <dbReference type="SAM" id="MobiDB-lite"/>
    </source>
</evidence>
<dbReference type="InterPro" id="IPR034586">
    <property type="entry name" value="Bfa1/Byr4"/>
</dbReference>
<evidence type="ECO:0000313" key="2">
    <source>
        <dbReference type="EMBL" id="KAK7524792.1"/>
    </source>
</evidence>
<dbReference type="PANTHER" id="PTHR35140">
    <property type="entry name" value="MITOTIC CHECK POINT PROTEIN BFA1"/>
    <property type="match status" value="1"/>
</dbReference>
<gene>
    <name evidence="2" type="ORF">IWZ03DRAFT_33317</name>
</gene>
<feature type="compositionally biased region" description="Basic and acidic residues" evidence="1">
    <location>
        <begin position="574"/>
        <end position="589"/>
    </location>
</feature>
<feature type="compositionally biased region" description="Polar residues" evidence="1">
    <location>
        <begin position="328"/>
        <end position="349"/>
    </location>
</feature>
<dbReference type="Proteomes" id="UP001363622">
    <property type="component" value="Unassembled WGS sequence"/>
</dbReference>
<proteinExistence type="predicted"/>
<comment type="caution">
    <text evidence="2">The sequence shown here is derived from an EMBL/GenBank/DDBJ whole genome shotgun (WGS) entry which is preliminary data.</text>
</comment>
<feature type="region of interest" description="Disordered" evidence="1">
    <location>
        <begin position="214"/>
        <end position="299"/>
    </location>
</feature>
<feature type="region of interest" description="Disordered" evidence="1">
    <location>
        <begin position="99"/>
        <end position="142"/>
    </location>
</feature>
<organism evidence="2 3">
    <name type="scientific">Phyllosticta citriasiana</name>
    <dbReference type="NCBI Taxonomy" id="595635"/>
    <lineage>
        <taxon>Eukaryota</taxon>
        <taxon>Fungi</taxon>
        <taxon>Dikarya</taxon>
        <taxon>Ascomycota</taxon>
        <taxon>Pezizomycotina</taxon>
        <taxon>Dothideomycetes</taxon>
        <taxon>Dothideomycetes incertae sedis</taxon>
        <taxon>Botryosphaeriales</taxon>
        <taxon>Phyllostictaceae</taxon>
        <taxon>Phyllosticta</taxon>
    </lineage>
</organism>
<feature type="region of interest" description="Disordered" evidence="1">
    <location>
        <begin position="693"/>
        <end position="719"/>
    </location>
</feature>
<evidence type="ECO:0000313" key="3">
    <source>
        <dbReference type="Proteomes" id="UP001363622"/>
    </source>
</evidence>
<feature type="compositionally biased region" description="Basic residues" evidence="1">
    <location>
        <begin position="482"/>
        <end position="492"/>
    </location>
</feature>
<evidence type="ECO:0008006" key="4">
    <source>
        <dbReference type="Google" id="ProtNLM"/>
    </source>
</evidence>
<feature type="compositionally biased region" description="Basic and acidic residues" evidence="1">
    <location>
        <begin position="459"/>
        <end position="470"/>
    </location>
</feature>
<dbReference type="PANTHER" id="PTHR35140:SF1">
    <property type="entry name" value="MITOTIC CHECK POINT PROTEIN BFA1"/>
    <property type="match status" value="1"/>
</dbReference>
<reference evidence="2 3" key="1">
    <citation type="submission" date="2024-04" db="EMBL/GenBank/DDBJ databases">
        <title>Phyllosticta paracitricarpa is synonymous to the EU quarantine fungus P. citricarpa based on phylogenomic analyses.</title>
        <authorList>
            <consortium name="Lawrence Berkeley National Laboratory"/>
            <person name="Van Ingen-Buijs V.A."/>
            <person name="Van Westerhoven A.C."/>
            <person name="Haridas S."/>
            <person name="Skiadas P."/>
            <person name="Martin F."/>
            <person name="Groenewald J.Z."/>
            <person name="Crous P.W."/>
            <person name="Seidl M.F."/>
        </authorList>
    </citation>
    <scope>NUCLEOTIDE SEQUENCE [LARGE SCALE GENOMIC DNA]</scope>
    <source>
        <strain evidence="2 3">CBS 123371</strain>
    </source>
</reference>
<accession>A0ABR1L142</accession>
<dbReference type="EMBL" id="JBBPHU010000001">
    <property type="protein sequence ID" value="KAK7524792.1"/>
    <property type="molecule type" value="Genomic_DNA"/>
</dbReference>
<keyword evidence="3" id="KW-1185">Reference proteome</keyword>
<protein>
    <recommendedName>
        <fullName evidence="4">Cytokinesis regulator</fullName>
    </recommendedName>
</protein>
<feature type="region of interest" description="Disordered" evidence="1">
    <location>
        <begin position="74"/>
        <end position="93"/>
    </location>
</feature>
<feature type="compositionally biased region" description="Polar residues" evidence="1">
    <location>
        <begin position="239"/>
        <end position="257"/>
    </location>
</feature>
<sequence length="863" mass="93893">MAPTPIENWDDDGDFQGDFFTHSVASSAAHTAFSLSSRAPSLRSESVNDEDDWQQVLIKPNDDASTRNAISQAKQAGIPLPSSTPSSALLGGTIKRLGKTPSRQKITDEDWGDDIELPGPSSDGLILKTPQPTPLTPAHDDDDFDEWAEGSLGIRFAGTRRDQRTRGSSVSAAMSPSLGSCMTLESEDDDLGGLLLPTNPIDFNAILLKRHQEELDQDQTPQPDPHPPQHLPTDVGHLQSETSASPVLTPSEQSEAQPASDAAGLSLKPQLDLQPTFHPDPPVEPQKQAPIASGGAEDDDFFADVDLDTLDATRHTVNRHVRVKSKKPQSSSNRNSGTTITFTDKNAPSSRIPRPLPAMSSRSRLDPVYESGAPLAHRNGRAGPPSASNHLLRSKRSAPVLRSEYRSSRSSAPFLTAGTSSKHSQPTTKPTPSHLRRESDPRSHSPTPRLHSRLSRGPDTPRRGGNRKDIAPASLVQEATTKRKCTKPHRKRNFGDGTELDLFDDLPTSLQKESGFLKEPSQRPPNKLLRQVSQSKLPQPPERMLTPQPPPTPSRTLKRESLPSFARDTAASRIAREQRLGGPRYRHDGPLAPVSSNWKTQVAAARTPQSSPQANRKRGTGQKPNLIKHTNESVSRTEKGMTYNPALQRWEGNDSALALFSTTMESSKRHVSNHAHSVPQPQIALHKHNSSIPSLPTPTSLAAKTGSPPRPALIAPVGGPRGVQVERGMVFDPRRMCWLKLDSRASGPFSPTPSIGDDEDPFADIDDLKDDEDKVEIGSGGLVPGAGGPGSASTTMDNLVSEEFDLGPAFIRLQHDEEGNWRRRVEKWVGGERDLQNDDWRWEIRSMSASASASSFAETVGPR</sequence>
<feature type="compositionally biased region" description="Low complexity" evidence="1">
    <location>
        <begin position="79"/>
        <end position="90"/>
    </location>
</feature>